<sequence>MKKIILLVFVTLFCCVDYSQAQTTEKKMTRQEKKEAQKAMEQALFEEARQAIENKAFTLEADRVIFKRGRNAFVSSNTNFVMVDDDRASVQVAFNIPASGPNGLGGVTVDGNVSGYKIKTDKKGTMYLTMSVMGVGISAQVSITLPHGSNNATVDIRPNFNSNRLTLSGELLPLDKSNVFKGRSF</sequence>
<comment type="caution">
    <text evidence="5">The sequence shown here is derived from an EMBL/GenBank/DDBJ whole genome shotgun (WGS) entry which is preliminary data.</text>
</comment>
<dbReference type="EMBL" id="QRZL01000003">
    <property type="protein sequence ID" value="RGV80393.1"/>
    <property type="molecule type" value="Genomic_DNA"/>
</dbReference>
<dbReference type="Gene3D" id="2.40.128.410">
    <property type="match status" value="1"/>
</dbReference>
<feature type="signal peptide" evidence="1">
    <location>
        <begin position="1"/>
        <end position="21"/>
    </location>
</feature>
<dbReference type="Pfam" id="PF14059">
    <property type="entry name" value="DUF4251"/>
    <property type="match status" value="1"/>
</dbReference>
<evidence type="ECO:0000313" key="6">
    <source>
        <dbReference type="EMBL" id="TDB07205.1"/>
    </source>
</evidence>
<keyword evidence="1" id="KW-0732">Signal</keyword>
<dbReference type="RefSeq" id="WP_007845164.1">
    <property type="nucleotide sequence ID" value="NZ_BAABYF010000001.1"/>
</dbReference>
<name>A0A076J704_9BACT</name>
<feature type="chain" id="PRO_5007376304" evidence="1">
    <location>
        <begin position="22"/>
        <end position="185"/>
    </location>
</feature>
<evidence type="ECO:0000313" key="9">
    <source>
        <dbReference type="Proteomes" id="UP000347681"/>
    </source>
</evidence>
<gene>
    <name evidence="2" type="ORF">CE91St7_29050</name>
    <name evidence="5" type="ORF">DWW04_05075</name>
    <name evidence="6" type="ORF">E1J06_07145</name>
    <name evidence="3" type="ORF">F2Y61_06030</name>
    <name evidence="4" type="ORF">RVH45_08860</name>
</gene>
<dbReference type="AlphaFoldDB" id="A0A076J704"/>
<dbReference type="KEGG" id="bdh:GV66_13860"/>
<dbReference type="eggNOG" id="ENOG502ZPPH">
    <property type="taxonomic scope" value="Bacteria"/>
</dbReference>
<evidence type="ECO:0000313" key="8">
    <source>
        <dbReference type="Proteomes" id="UP000294834"/>
    </source>
</evidence>
<organism evidence="5 7">
    <name type="scientific">Phocaeicola dorei</name>
    <dbReference type="NCBI Taxonomy" id="357276"/>
    <lineage>
        <taxon>Bacteria</taxon>
        <taxon>Pseudomonadati</taxon>
        <taxon>Bacteroidota</taxon>
        <taxon>Bacteroidia</taxon>
        <taxon>Bacteroidales</taxon>
        <taxon>Bacteroidaceae</taxon>
        <taxon>Phocaeicola</taxon>
    </lineage>
</organism>
<reference evidence="3 9" key="2">
    <citation type="journal article" date="2019" name="Nat. Med.">
        <title>A library of human gut bacterial isolates paired with longitudinal multiomics data enables mechanistic microbiome research.</title>
        <authorList>
            <person name="Poyet M."/>
            <person name="Groussin M."/>
            <person name="Gibbons S.M."/>
            <person name="Avila-Pacheco J."/>
            <person name="Jiang X."/>
            <person name="Kearney S.M."/>
            <person name="Perrotta A.R."/>
            <person name="Berdy B."/>
            <person name="Zhao S."/>
            <person name="Lieberman T.D."/>
            <person name="Swanson P.K."/>
            <person name="Smith M."/>
            <person name="Roesemann S."/>
            <person name="Alexander J.E."/>
            <person name="Rich S.A."/>
            <person name="Livny J."/>
            <person name="Vlamakis H."/>
            <person name="Clish C."/>
            <person name="Bullock K."/>
            <person name="Deik A."/>
            <person name="Scott J."/>
            <person name="Pierce K.A."/>
            <person name="Xavier R.J."/>
            <person name="Alm E.J."/>
        </authorList>
    </citation>
    <scope>NUCLEOTIDE SEQUENCE [LARGE SCALE GENOMIC DNA]</scope>
    <source>
        <strain evidence="3 9">BIOML-A5</strain>
    </source>
</reference>
<reference evidence="5 7" key="1">
    <citation type="submission" date="2018-08" db="EMBL/GenBank/DDBJ databases">
        <title>A genome reference for cultivated species of the human gut microbiota.</title>
        <authorList>
            <person name="Zou Y."/>
            <person name="Xue W."/>
            <person name="Luo G."/>
        </authorList>
    </citation>
    <scope>NUCLEOTIDE SEQUENCE [LARGE SCALE GENOMIC DNA]</scope>
    <source>
        <strain evidence="5 7">AF14-1AC</strain>
    </source>
</reference>
<reference evidence="2" key="4">
    <citation type="submission" date="2022-01" db="EMBL/GenBank/DDBJ databases">
        <title>Novel bile acid biosynthetic pathways are enriched in the microbiome of centenarians.</title>
        <authorList>
            <person name="Sato Y."/>
            <person name="Atarashi K."/>
            <person name="Plichta R.D."/>
            <person name="Arai Y."/>
            <person name="Sasajima S."/>
            <person name="Kearney M.S."/>
            <person name="Suda W."/>
            <person name="Takeshita K."/>
            <person name="Sasaki T."/>
            <person name="Okamoto S."/>
            <person name="Skelly N.A."/>
            <person name="Okamura Y."/>
            <person name="Vlamakis H."/>
            <person name="Li Y."/>
            <person name="Tanoue T."/>
            <person name="Takei H."/>
            <person name="Nittono H."/>
            <person name="Narushima S."/>
            <person name="Irie J."/>
            <person name="Itoh H."/>
            <person name="Moriya K."/>
            <person name="Sugiura Y."/>
            <person name="Suematsu M."/>
            <person name="Moritoki N."/>
            <person name="Shibata S."/>
            <person name="Littman R.D."/>
            <person name="Fischbach A.M."/>
            <person name="Uwamino Y."/>
            <person name="Inoue T."/>
            <person name="Honda A."/>
            <person name="Hattori M."/>
            <person name="Murai T."/>
            <person name="Xavier J.R."/>
            <person name="Hirose N."/>
            <person name="Honda K."/>
        </authorList>
    </citation>
    <scope>NUCLEOTIDE SEQUENCE</scope>
    <source>
        <strain evidence="2">CE91-St7</strain>
    </source>
</reference>
<evidence type="ECO:0000313" key="7">
    <source>
        <dbReference type="Proteomes" id="UP000283678"/>
    </source>
</evidence>
<dbReference type="EMBL" id="SLTX01000001">
    <property type="protein sequence ID" value="TDB07205.1"/>
    <property type="molecule type" value="Genomic_DNA"/>
</dbReference>
<dbReference type="KEGG" id="bdo:EL88_05945"/>
<evidence type="ECO:0000313" key="5">
    <source>
        <dbReference type="EMBL" id="RGV80393.1"/>
    </source>
</evidence>
<reference evidence="6 8" key="3">
    <citation type="journal article" date="2019" name="Nat. Microbiol.">
        <title>Genomic variation and strain-specific functional adaptation in the human gut microbiome during early life.</title>
        <authorList>
            <person name="Vatanen T."/>
            <person name="Plichta D.R."/>
            <person name="Somani J."/>
            <person name="Munch P.C."/>
            <person name="Arthur T.D."/>
            <person name="Hall A.B."/>
            <person name="Rudolf S."/>
            <person name="Oakeley E.J."/>
            <person name="Ke X."/>
            <person name="Young R.A."/>
            <person name="Haiser H.J."/>
            <person name="Kolde R."/>
            <person name="Yassour M."/>
            <person name="Luopajarvi K."/>
            <person name="Siljander H."/>
            <person name="Virtanen S.M."/>
            <person name="Ilonen J."/>
            <person name="Uibo R."/>
            <person name="Tillmann V."/>
            <person name="Mokurov S."/>
            <person name="Dorshakova N."/>
            <person name="Porter J.A."/>
            <person name="McHardy A.C."/>
            <person name="Lahdesmaki H."/>
            <person name="Vlamakis H."/>
            <person name="Huttenhower C."/>
            <person name="Knip M."/>
            <person name="Xavier R.J."/>
        </authorList>
    </citation>
    <scope>NUCLEOTIDE SEQUENCE [LARGE SCALE GENOMIC DNA]</scope>
    <source>
        <strain evidence="6 8">RJX1052</strain>
    </source>
</reference>
<protein>
    <submittedName>
        <fullName evidence="5">DUF4251 domain-containing protein</fullName>
    </submittedName>
</protein>
<dbReference type="InterPro" id="IPR025347">
    <property type="entry name" value="DUF4251"/>
</dbReference>
<dbReference type="Proteomes" id="UP000283678">
    <property type="component" value="Unassembled WGS sequence"/>
</dbReference>
<evidence type="ECO:0000313" key="2">
    <source>
        <dbReference type="EMBL" id="GKH82021.1"/>
    </source>
</evidence>
<dbReference type="EMBL" id="VVZB01000002">
    <property type="protein sequence ID" value="KAA5385385.1"/>
    <property type="molecule type" value="Genomic_DNA"/>
</dbReference>
<dbReference type="EMBL" id="BQOB01000001">
    <property type="protein sequence ID" value="GKH82021.1"/>
    <property type="molecule type" value="Genomic_DNA"/>
</dbReference>
<evidence type="ECO:0000313" key="3">
    <source>
        <dbReference type="EMBL" id="KAA5385385.1"/>
    </source>
</evidence>
<dbReference type="EMBL" id="JAWDEV010000007">
    <property type="protein sequence ID" value="MDU0270011.1"/>
    <property type="molecule type" value="Genomic_DNA"/>
</dbReference>
<accession>A0A076J704</accession>
<evidence type="ECO:0000256" key="1">
    <source>
        <dbReference type="SAM" id="SignalP"/>
    </source>
</evidence>
<proteinExistence type="predicted"/>
<dbReference type="Proteomes" id="UP001055104">
    <property type="component" value="Unassembled WGS sequence"/>
</dbReference>
<dbReference type="Proteomes" id="UP001181086">
    <property type="component" value="Unassembled WGS sequence"/>
</dbReference>
<reference evidence="4" key="5">
    <citation type="submission" date="2023-10" db="EMBL/GenBank/DDBJ databases">
        <title>Genome of Potential pathogenic bacteria in Crohn's disease.</title>
        <authorList>
            <person name="Rodriguez-Palacios A."/>
        </authorList>
    </citation>
    <scope>NUCLEOTIDE SEQUENCE</scope>
    <source>
        <strain evidence="4">CavFT-hAR62</strain>
    </source>
</reference>
<evidence type="ECO:0000313" key="4">
    <source>
        <dbReference type="EMBL" id="MDU0270011.1"/>
    </source>
</evidence>
<dbReference type="Proteomes" id="UP000294834">
    <property type="component" value="Unassembled WGS sequence"/>
</dbReference>
<dbReference type="Proteomes" id="UP000347681">
    <property type="component" value="Unassembled WGS sequence"/>
</dbReference>